<dbReference type="PIRSF" id="PIRSF029171">
    <property type="entry name" value="Esterase_LipA"/>
    <property type="match status" value="1"/>
</dbReference>
<dbReference type="PANTHER" id="PTHR34853">
    <property type="match status" value="1"/>
</dbReference>
<keyword evidence="4" id="KW-1185">Reference proteome</keyword>
<feature type="signal peptide" evidence="2">
    <location>
        <begin position="1"/>
        <end position="36"/>
    </location>
</feature>
<dbReference type="Gene3D" id="3.40.50.1820">
    <property type="entry name" value="alpha/beta hydrolase"/>
    <property type="match status" value="2"/>
</dbReference>
<name>A0A1G8SCL7_9NOCA</name>
<dbReference type="GO" id="GO:0004806">
    <property type="term" value="F:triacylglycerol lipase activity"/>
    <property type="evidence" value="ECO:0007669"/>
    <property type="project" value="InterPro"/>
</dbReference>
<organism evidence="3 4">
    <name type="scientific">Rhodococcus triatomae</name>
    <dbReference type="NCBI Taxonomy" id="300028"/>
    <lineage>
        <taxon>Bacteria</taxon>
        <taxon>Bacillati</taxon>
        <taxon>Actinomycetota</taxon>
        <taxon>Actinomycetes</taxon>
        <taxon>Mycobacteriales</taxon>
        <taxon>Nocardiaceae</taxon>
        <taxon>Rhodococcus</taxon>
    </lineage>
</organism>
<evidence type="ECO:0000313" key="3">
    <source>
        <dbReference type="EMBL" id="SDJ26947.1"/>
    </source>
</evidence>
<dbReference type="GO" id="GO:0016042">
    <property type="term" value="P:lipid catabolic process"/>
    <property type="evidence" value="ECO:0007669"/>
    <property type="project" value="InterPro"/>
</dbReference>
<dbReference type="AlphaFoldDB" id="A0A1G8SCL7"/>
<dbReference type="Pfam" id="PF03583">
    <property type="entry name" value="LIP"/>
    <property type="match status" value="1"/>
</dbReference>
<dbReference type="Proteomes" id="UP000183263">
    <property type="component" value="Unassembled WGS sequence"/>
</dbReference>
<dbReference type="PANTHER" id="PTHR34853:SF1">
    <property type="entry name" value="LIPASE 5"/>
    <property type="match status" value="1"/>
</dbReference>
<dbReference type="InterPro" id="IPR029058">
    <property type="entry name" value="AB_hydrolase_fold"/>
</dbReference>
<dbReference type="RefSeq" id="WP_139183360.1">
    <property type="nucleotide sequence ID" value="NZ_CP048813.1"/>
</dbReference>
<proteinExistence type="predicted"/>
<evidence type="ECO:0000256" key="2">
    <source>
        <dbReference type="SAM" id="SignalP"/>
    </source>
</evidence>
<gene>
    <name evidence="3" type="ORF">SAMN05444695_1212</name>
</gene>
<feature type="region of interest" description="Disordered" evidence="1">
    <location>
        <begin position="39"/>
        <end position="66"/>
    </location>
</feature>
<protein>
    <submittedName>
        <fullName evidence="3">Secretory lipase</fullName>
    </submittedName>
</protein>
<dbReference type="SUPFAM" id="SSF53474">
    <property type="entry name" value="alpha/beta-Hydrolases"/>
    <property type="match status" value="1"/>
</dbReference>
<dbReference type="EMBL" id="FNDN01000021">
    <property type="protein sequence ID" value="SDJ26947.1"/>
    <property type="molecule type" value="Genomic_DNA"/>
</dbReference>
<dbReference type="InterPro" id="IPR005152">
    <property type="entry name" value="Lipase_secreted"/>
</dbReference>
<evidence type="ECO:0000313" key="4">
    <source>
        <dbReference type="Proteomes" id="UP000183263"/>
    </source>
</evidence>
<evidence type="ECO:0000256" key="1">
    <source>
        <dbReference type="SAM" id="MobiDB-lite"/>
    </source>
</evidence>
<reference evidence="3 4" key="1">
    <citation type="submission" date="2016-10" db="EMBL/GenBank/DDBJ databases">
        <authorList>
            <person name="de Groot N.N."/>
        </authorList>
    </citation>
    <scope>NUCLEOTIDE SEQUENCE [LARGE SCALE GENOMIC DNA]</scope>
    <source>
        <strain evidence="3 4">DSM 44892</strain>
    </source>
</reference>
<dbReference type="OrthoDB" id="9798122at2"/>
<keyword evidence="2" id="KW-0732">Signal</keyword>
<sequence length="405" mass="42425">MPDPGSTRYLDTPFRRTRIGAGSALTVLLLAIGACSAETAPPEVDTRESTVPGKLVDTADAESSTGTSGRIAFTYTSTAFSGEPVEVEGLVDLPDGTPPETGFPVIGWANGSTGWAPDCSPFDQPSPFVDSLLAEWTERGYAVVRTNYQGWDDGRPLLHGRANAEALIDAITAAHEATGELTTDWIALGHSEGGAAVMWAADLAASSDSPFPLKGAVAYAPTGPGVGDFLERTLAGEPVPQGAQPLISITALGAHVVDDTIDLDRLITDAMRPQLDRATISCLPDLAELPQIQAGNYLHPGTDADKLLSYAREQDPSRATVQVPVAIFQGGEDQTTVTPATTEAMIRELCARSDLPIEYHYYPDADHRSVATLAQESATPFDFARTAVAGTTPSTVCGSATPTGG</sequence>
<accession>A0A1G8SCL7</accession>
<feature type="chain" id="PRO_5010281526" evidence="2">
    <location>
        <begin position="37"/>
        <end position="405"/>
    </location>
</feature>